<keyword evidence="2" id="KW-1185">Reference proteome</keyword>
<reference evidence="1" key="1">
    <citation type="submission" date="2019-05" db="EMBL/GenBank/DDBJ databases">
        <title>Revised genome assembly of Burkholderiaceae (previously Ralstonia) sp. PBA.</title>
        <authorList>
            <person name="Gan H.M."/>
        </authorList>
    </citation>
    <scope>NUCLEOTIDE SEQUENCE</scope>
    <source>
        <strain evidence="1">PBA</strain>
    </source>
</reference>
<dbReference type="EMBL" id="AKCV02000025">
    <property type="protein sequence ID" value="TMS57217.1"/>
    <property type="molecule type" value="Genomic_DNA"/>
</dbReference>
<evidence type="ECO:0000313" key="1">
    <source>
        <dbReference type="EMBL" id="TMS57217.1"/>
    </source>
</evidence>
<sequence>MSTFKHLLKPHTRDIGAFAVRRVLPSALAQTVGPFIFFDHFGPVELPPQAGMDVRPHPHIGLATVSYLFEGEIEHRDSLGSVQTIRPGDVNWMTAGEGIVHSERTPAALRADGSRLHGVQTWVALPKDQEGTAPAFVHHPAATLPQLTFPGACVSVIAGTAFGARSPVEVFSPTLYAALNLDAGASLVIPPEHEERGLYLIEGEAEIDGEPLTLHHLAVLTPGSTVTLRARTGARLMLVGGAPADGRRFIEWNFVASTRELIEAAKARWEADAFPHVPGETERIPLPRKEQAADGS</sequence>
<proteinExistence type="predicted"/>
<comment type="caution">
    <text evidence="1">The sequence shown here is derived from an EMBL/GenBank/DDBJ whole genome shotgun (WGS) entry which is preliminary data.</text>
</comment>
<accession>A0ACD3SM05</accession>
<evidence type="ECO:0000313" key="2">
    <source>
        <dbReference type="Proteomes" id="UP000004277"/>
    </source>
</evidence>
<protein>
    <submittedName>
        <fullName evidence="1">Pirin family protein</fullName>
    </submittedName>
</protein>
<gene>
    <name evidence="1" type="ORF">MW7_014800</name>
</gene>
<dbReference type="Proteomes" id="UP000004277">
    <property type="component" value="Unassembled WGS sequence"/>
</dbReference>
<name>A0ACD3SM05_9BURK</name>
<organism evidence="1 2">
    <name type="scientific">Imbroritus primus</name>
    <dbReference type="NCBI Taxonomy" id="3058603"/>
    <lineage>
        <taxon>Bacteria</taxon>
        <taxon>Pseudomonadati</taxon>
        <taxon>Pseudomonadota</taxon>
        <taxon>Betaproteobacteria</taxon>
        <taxon>Burkholderiales</taxon>
        <taxon>Burkholderiaceae</taxon>
        <taxon>Imbroritus</taxon>
    </lineage>
</organism>